<evidence type="ECO:0000313" key="2">
    <source>
        <dbReference type="Proteomes" id="UP000324800"/>
    </source>
</evidence>
<dbReference type="Gene3D" id="3.30.930.10">
    <property type="entry name" value="Bira Bifunctional Protein, Domain 2"/>
    <property type="match status" value="1"/>
</dbReference>
<reference evidence="1 2" key="1">
    <citation type="submission" date="2019-03" db="EMBL/GenBank/DDBJ databases">
        <title>Single cell metagenomics reveals metabolic interactions within the superorganism composed of flagellate Streblomastix strix and complex community of Bacteroidetes bacteria on its surface.</title>
        <authorList>
            <person name="Treitli S.C."/>
            <person name="Kolisko M."/>
            <person name="Husnik F."/>
            <person name="Keeling P."/>
            <person name="Hampl V."/>
        </authorList>
    </citation>
    <scope>NUCLEOTIDE SEQUENCE [LARGE SCALE GENOMIC DNA]</scope>
    <source>
        <strain evidence="1">ST1C</strain>
    </source>
</reference>
<dbReference type="GO" id="GO:0004828">
    <property type="term" value="F:serine-tRNA ligase activity"/>
    <property type="evidence" value="ECO:0007669"/>
    <property type="project" value="InterPro"/>
</dbReference>
<accession>A0A5J4UET1</accession>
<name>A0A5J4UET1_9EUKA</name>
<dbReference type="InterPro" id="IPR045864">
    <property type="entry name" value="aa-tRNA-synth_II/BPL/LPL"/>
</dbReference>
<dbReference type="GO" id="GO:0006434">
    <property type="term" value="P:seryl-tRNA aminoacylation"/>
    <property type="evidence" value="ECO:0007669"/>
    <property type="project" value="InterPro"/>
</dbReference>
<proteinExistence type="predicted"/>
<organism evidence="1 2">
    <name type="scientific">Streblomastix strix</name>
    <dbReference type="NCBI Taxonomy" id="222440"/>
    <lineage>
        <taxon>Eukaryota</taxon>
        <taxon>Metamonada</taxon>
        <taxon>Preaxostyla</taxon>
        <taxon>Oxymonadida</taxon>
        <taxon>Streblomastigidae</taxon>
        <taxon>Streblomastix</taxon>
    </lineage>
</organism>
<dbReference type="GO" id="GO:0005524">
    <property type="term" value="F:ATP binding"/>
    <property type="evidence" value="ECO:0007669"/>
    <property type="project" value="InterPro"/>
</dbReference>
<dbReference type="OrthoDB" id="10264585at2759"/>
<dbReference type="InterPro" id="IPR002317">
    <property type="entry name" value="Ser-tRNA-ligase_type_1"/>
</dbReference>
<protein>
    <submittedName>
        <fullName evidence="1">Uncharacterized protein</fullName>
    </submittedName>
</protein>
<evidence type="ECO:0000313" key="1">
    <source>
        <dbReference type="EMBL" id="KAA6368724.1"/>
    </source>
</evidence>
<gene>
    <name evidence="1" type="ORF">EZS28_035749</name>
</gene>
<dbReference type="SUPFAM" id="SSF55681">
    <property type="entry name" value="Class II aaRS and biotin synthetases"/>
    <property type="match status" value="1"/>
</dbReference>
<comment type="caution">
    <text evidence="1">The sequence shown here is derived from an EMBL/GenBank/DDBJ whole genome shotgun (WGS) entry which is preliminary data.</text>
</comment>
<sequence length="96" mass="11301">MKTTIFSFPPQEERSSHQRKDYDIFRQQGGLLSCSNYLDYLSCRLLIRYGASTSKDKEERKYVHMLNVTLCVLQRTLRNLLKTHQTSERTAVPEVM</sequence>
<dbReference type="Proteomes" id="UP000324800">
    <property type="component" value="Unassembled WGS sequence"/>
</dbReference>
<dbReference type="EMBL" id="SNRW01017073">
    <property type="protein sequence ID" value="KAA6368724.1"/>
    <property type="molecule type" value="Genomic_DNA"/>
</dbReference>
<dbReference type="AlphaFoldDB" id="A0A5J4UET1"/>
<dbReference type="PANTHER" id="PTHR11778">
    <property type="entry name" value="SERYL-TRNA SYNTHETASE"/>
    <property type="match status" value="1"/>
</dbReference>